<dbReference type="Pfam" id="PF00378">
    <property type="entry name" value="ECH_1"/>
    <property type="match status" value="1"/>
</dbReference>
<evidence type="ECO:0000256" key="2">
    <source>
        <dbReference type="ARBA" id="ARBA00005254"/>
    </source>
</evidence>
<sequence>MPNDNTLAQRLSALSGPCIRVTCPAPHVALVELSRKPVNAFHDPFWKEYGRVFDDLSLEPDVRVIVVASALPKLFTAGIDFTALGSMANFDKDPARRAIQTKEHISMFQRAIGAPERCPYPVIVAVHGAAMGLGIDIITACDIRYAASDAKFSVKEVDVGLAADIGTLARLPKVAGNESLVRELALTARNFSAAEAAQLGLVSKVVEGSRDEVVKAALETAKLISQKAPVAVVGTKHLLLHARDHPVQQNLDYTATWNAAMLQSVDMADALKAAKTKKPPVFRSLAKHPAKL</sequence>
<dbReference type="UniPathway" id="UPA00659"/>
<dbReference type="PANTHER" id="PTHR43149">
    <property type="entry name" value="ENOYL-COA HYDRATASE"/>
    <property type="match status" value="1"/>
</dbReference>
<dbReference type="GO" id="GO:0005739">
    <property type="term" value="C:mitochondrion"/>
    <property type="evidence" value="ECO:0007669"/>
    <property type="project" value="TreeGrafter"/>
</dbReference>
<comment type="pathway">
    <text evidence="1">Lipid metabolism; fatty acid beta-oxidation.</text>
</comment>
<dbReference type="Gene3D" id="3.90.226.10">
    <property type="entry name" value="2-enoyl-CoA Hydratase, Chain A, domain 1"/>
    <property type="match status" value="1"/>
</dbReference>
<dbReference type="Gene3D" id="1.10.12.10">
    <property type="entry name" value="Lyase 2-enoyl-coa Hydratase, Chain A, domain 2"/>
    <property type="match status" value="1"/>
</dbReference>
<dbReference type="InterPro" id="IPR001753">
    <property type="entry name" value="Enoyl-CoA_hydra/iso"/>
</dbReference>
<accession>A0A8E2AV74</accession>
<evidence type="ECO:0000313" key="6">
    <source>
        <dbReference type="EMBL" id="OCH89809.1"/>
    </source>
</evidence>
<dbReference type="AlphaFoldDB" id="A0A8E2AV74"/>
<dbReference type="EMBL" id="KV722418">
    <property type="protein sequence ID" value="OCH89809.1"/>
    <property type="molecule type" value="Genomic_DNA"/>
</dbReference>
<dbReference type="GO" id="GO:0051750">
    <property type="term" value="F:delta(3,5)-delta(2,4)-dienoyl-CoA isomerase activity"/>
    <property type="evidence" value="ECO:0007669"/>
    <property type="project" value="TreeGrafter"/>
</dbReference>
<evidence type="ECO:0000256" key="1">
    <source>
        <dbReference type="ARBA" id="ARBA00005005"/>
    </source>
</evidence>
<dbReference type="InterPro" id="IPR029045">
    <property type="entry name" value="ClpP/crotonase-like_dom_sf"/>
</dbReference>
<proteinExistence type="inferred from homology"/>
<dbReference type="Proteomes" id="UP000250043">
    <property type="component" value="Unassembled WGS sequence"/>
</dbReference>
<dbReference type="InterPro" id="IPR045002">
    <property type="entry name" value="Ech1-like"/>
</dbReference>
<organism evidence="6 7">
    <name type="scientific">Obba rivulosa</name>
    <dbReference type="NCBI Taxonomy" id="1052685"/>
    <lineage>
        <taxon>Eukaryota</taxon>
        <taxon>Fungi</taxon>
        <taxon>Dikarya</taxon>
        <taxon>Basidiomycota</taxon>
        <taxon>Agaricomycotina</taxon>
        <taxon>Agaricomycetes</taxon>
        <taxon>Polyporales</taxon>
        <taxon>Gelatoporiaceae</taxon>
        <taxon>Obba</taxon>
    </lineage>
</organism>
<keyword evidence="5" id="KW-0413">Isomerase</keyword>
<evidence type="ECO:0000256" key="4">
    <source>
        <dbReference type="ARBA" id="ARBA00023098"/>
    </source>
</evidence>
<comment type="similarity">
    <text evidence="2">Belongs to the enoyl-CoA hydratase/isomerase family.</text>
</comment>
<gene>
    <name evidence="6" type="ORF">OBBRIDRAFT_755954</name>
</gene>
<keyword evidence="4" id="KW-0443">Lipid metabolism</keyword>
<dbReference type="PANTHER" id="PTHR43149:SF1">
    <property type="entry name" value="DELTA(3,5)-DELTA(2,4)-DIENOYL-COA ISOMERASE, MITOCHONDRIAL"/>
    <property type="match status" value="1"/>
</dbReference>
<dbReference type="CDD" id="cd06558">
    <property type="entry name" value="crotonase-like"/>
    <property type="match status" value="1"/>
</dbReference>
<dbReference type="SUPFAM" id="SSF52096">
    <property type="entry name" value="ClpP/crotonase"/>
    <property type="match status" value="1"/>
</dbReference>
<dbReference type="FunFam" id="1.10.12.10:FF:000004">
    <property type="entry name" value="Delta3,5-delta2,4-dienoyl-CoA isomerase"/>
    <property type="match status" value="1"/>
</dbReference>
<protein>
    <submittedName>
        <fullName evidence="6">ClpP/crotonase</fullName>
    </submittedName>
</protein>
<keyword evidence="3" id="KW-0276">Fatty acid metabolism</keyword>
<name>A0A8E2AV74_9APHY</name>
<evidence type="ECO:0000256" key="3">
    <source>
        <dbReference type="ARBA" id="ARBA00022832"/>
    </source>
</evidence>
<keyword evidence="7" id="KW-1185">Reference proteome</keyword>
<dbReference type="OrthoDB" id="14970at2759"/>
<dbReference type="InterPro" id="IPR014748">
    <property type="entry name" value="Enoyl-CoA_hydra_C"/>
</dbReference>
<reference evidence="6 7" key="1">
    <citation type="submission" date="2016-07" db="EMBL/GenBank/DDBJ databases">
        <title>Draft genome of the white-rot fungus Obba rivulosa 3A-2.</title>
        <authorList>
            <consortium name="DOE Joint Genome Institute"/>
            <person name="Miettinen O."/>
            <person name="Riley R."/>
            <person name="Acob R."/>
            <person name="Barry K."/>
            <person name="Cullen D."/>
            <person name="De Vries R."/>
            <person name="Hainaut M."/>
            <person name="Hatakka A."/>
            <person name="Henrissat B."/>
            <person name="Hilden K."/>
            <person name="Kuo R."/>
            <person name="Labutti K."/>
            <person name="Lipzen A."/>
            <person name="Makela M.R."/>
            <person name="Sandor L."/>
            <person name="Spatafora J.W."/>
            <person name="Grigoriev I.V."/>
            <person name="Hibbett D.S."/>
        </authorList>
    </citation>
    <scope>NUCLEOTIDE SEQUENCE [LARGE SCALE GENOMIC DNA]</scope>
    <source>
        <strain evidence="6 7">3A-2</strain>
    </source>
</reference>
<evidence type="ECO:0000313" key="7">
    <source>
        <dbReference type="Proteomes" id="UP000250043"/>
    </source>
</evidence>
<dbReference type="GO" id="GO:0006635">
    <property type="term" value="P:fatty acid beta-oxidation"/>
    <property type="evidence" value="ECO:0007669"/>
    <property type="project" value="UniProtKB-UniPathway"/>
</dbReference>
<evidence type="ECO:0000256" key="5">
    <source>
        <dbReference type="ARBA" id="ARBA00023235"/>
    </source>
</evidence>